<keyword evidence="2" id="KW-0805">Transcription regulation</keyword>
<comment type="caution">
    <text evidence="6">The sequence shown here is derived from an EMBL/GenBank/DDBJ whole genome shotgun (WGS) entry which is preliminary data.</text>
</comment>
<reference evidence="6" key="1">
    <citation type="journal article" date="2014" name="Int. J. Syst. Evol. Microbiol.">
        <title>Complete genome sequence of Corynebacterium casei LMG S-19264T (=DSM 44701T), isolated from a smear-ripened cheese.</title>
        <authorList>
            <consortium name="US DOE Joint Genome Institute (JGI-PGF)"/>
            <person name="Walter F."/>
            <person name="Albersmeier A."/>
            <person name="Kalinowski J."/>
            <person name="Ruckert C."/>
        </authorList>
    </citation>
    <scope>NUCLEOTIDE SEQUENCE</scope>
    <source>
        <strain evidence="6">CGMCC 1.15179</strain>
    </source>
</reference>
<dbReference type="RefSeq" id="WP_188648722.1">
    <property type="nucleotide sequence ID" value="NZ_BMHQ01000012.1"/>
</dbReference>
<evidence type="ECO:0000256" key="4">
    <source>
        <dbReference type="ARBA" id="ARBA00023163"/>
    </source>
</evidence>
<dbReference type="SUPFAM" id="SSF47413">
    <property type="entry name" value="lambda repressor-like DNA-binding domains"/>
    <property type="match status" value="1"/>
</dbReference>
<dbReference type="PROSITE" id="PS00356">
    <property type="entry name" value="HTH_LACI_1"/>
    <property type="match status" value="1"/>
</dbReference>
<sequence length="333" mass="36915">MVTIKDVAKKADVSVATVSRVINGLGGVRPATEERIRKAVEELNYLPNVIARSMVMKRTETIGVIVPDIANPFFPEVIKGIEEQARDSGYTLFLANTDESVEKERQLLHALRERRVDGLIVTTADEQHSPLMDLELGGLPVVLVDRHIQDSPYDSVVIDNVDGAYTAIKHLVTTGHTKIGLIAGPDHVTPGRERTEGYVQALRDFEIPARDQYMKEGDFKEESGYQLGKELLSLSDPPTAIFSANNLMTLGLLTCIRDQGRELGKDIVVVGFDDLDIATFVDPPLTVVSRPMRQMGEIAADMLVERIQGKTFPEPRKVILIPRLIVRSPDRVE</sequence>
<proteinExistence type="predicted"/>
<evidence type="ECO:0000256" key="2">
    <source>
        <dbReference type="ARBA" id="ARBA00023015"/>
    </source>
</evidence>
<evidence type="ECO:0000256" key="1">
    <source>
        <dbReference type="ARBA" id="ARBA00022491"/>
    </source>
</evidence>
<accession>A0A8J2YEN8</accession>
<dbReference type="GO" id="GO:0003700">
    <property type="term" value="F:DNA-binding transcription factor activity"/>
    <property type="evidence" value="ECO:0007669"/>
    <property type="project" value="TreeGrafter"/>
</dbReference>
<dbReference type="PRINTS" id="PR00036">
    <property type="entry name" value="HTHLACI"/>
</dbReference>
<dbReference type="GO" id="GO:0000976">
    <property type="term" value="F:transcription cis-regulatory region binding"/>
    <property type="evidence" value="ECO:0007669"/>
    <property type="project" value="TreeGrafter"/>
</dbReference>
<keyword evidence="7" id="KW-1185">Reference proteome</keyword>
<name>A0A8J2YEN8_9BACL</name>
<dbReference type="PANTHER" id="PTHR30146:SF148">
    <property type="entry name" value="HTH-TYPE TRANSCRIPTIONAL REPRESSOR PURR-RELATED"/>
    <property type="match status" value="1"/>
</dbReference>
<dbReference type="Gene3D" id="1.10.260.40">
    <property type="entry name" value="lambda repressor-like DNA-binding domains"/>
    <property type="match status" value="1"/>
</dbReference>
<dbReference type="SMART" id="SM00354">
    <property type="entry name" value="HTH_LACI"/>
    <property type="match status" value="1"/>
</dbReference>
<dbReference type="InterPro" id="IPR010982">
    <property type="entry name" value="Lambda_DNA-bd_dom_sf"/>
</dbReference>
<evidence type="ECO:0000313" key="7">
    <source>
        <dbReference type="Proteomes" id="UP000625210"/>
    </source>
</evidence>
<gene>
    <name evidence="6" type="ORF">GCM10011571_30180</name>
</gene>
<dbReference type="Pfam" id="PF00532">
    <property type="entry name" value="Peripla_BP_1"/>
    <property type="match status" value="1"/>
</dbReference>
<dbReference type="InterPro" id="IPR028082">
    <property type="entry name" value="Peripla_BP_I"/>
</dbReference>
<dbReference type="Proteomes" id="UP000625210">
    <property type="component" value="Unassembled WGS sequence"/>
</dbReference>
<dbReference type="InterPro" id="IPR000843">
    <property type="entry name" value="HTH_LacI"/>
</dbReference>
<dbReference type="PROSITE" id="PS50932">
    <property type="entry name" value="HTH_LACI_2"/>
    <property type="match status" value="1"/>
</dbReference>
<dbReference type="InterPro" id="IPR001761">
    <property type="entry name" value="Peripla_BP/Lac1_sug-bd_dom"/>
</dbReference>
<dbReference type="Pfam" id="PF00356">
    <property type="entry name" value="LacI"/>
    <property type="match status" value="1"/>
</dbReference>
<dbReference type="EMBL" id="BMHQ01000012">
    <property type="protein sequence ID" value="GGE26018.1"/>
    <property type="molecule type" value="Genomic_DNA"/>
</dbReference>
<dbReference type="CDD" id="cd01392">
    <property type="entry name" value="HTH_LacI"/>
    <property type="match status" value="1"/>
</dbReference>
<evidence type="ECO:0000259" key="5">
    <source>
        <dbReference type="PROSITE" id="PS50932"/>
    </source>
</evidence>
<keyword evidence="4" id="KW-0804">Transcription</keyword>
<dbReference type="PANTHER" id="PTHR30146">
    <property type="entry name" value="LACI-RELATED TRANSCRIPTIONAL REPRESSOR"/>
    <property type="match status" value="1"/>
</dbReference>
<dbReference type="Gene3D" id="3.40.50.2300">
    <property type="match status" value="2"/>
</dbReference>
<evidence type="ECO:0000313" key="6">
    <source>
        <dbReference type="EMBL" id="GGE26018.1"/>
    </source>
</evidence>
<reference evidence="6" key="2">
    <citation type="submission" date="2020-09" db="EMBL/GenBank/DDBJ databases">
        <authorList>
            <person name="Sun Q."/>
            <person name="Zhou Y."/>
        </authorList>
    </citation>
    <scope>NUCLEOTIDE SEQUENCE</scope>
    <source>
        <strain evidence="6">CGMCC 1.15179</strain>
    </source>
</reference>
<dbReference type="CDD" id="cd06267">
    <property type="entry name" value="PBP1_LacI_sugar_binding-like"/>
    <property type="match status" value="1"/>
</dbReference>
<dbReference type="SUPFAM" id="SSF53822">
    <property type="entry name" value="Periplasmic binding protein-like I"/>
    <property type="match status" value="1"/>
</dbReference>
<organism evidence="6 7">
    <name type="scientific">Marinithermofilum abyssi</name>
    <dbReference type="NCBI Taxonomy" id="1571185"/>
    <lineage>
        <taxon>Bacteria</taxon>
        <taxon>Bacillati</taxon>
        <taxon>Bacillota</taxon>
        <taxon>Bacilli</taxon>
        <taxon>Bacillales</taxon>
        <taxon>Thermoactinomycetaceae</taxon>
        <taxon>Marinithermofilum</taxon>
    </lineage>
</organism>
<evidence type="ECO:0000256" key="3">
    <source>
        <dbReference type="ARBA" id="ARBA00023125"/>
    </source>
</evidence>
<feature type="domain" description="HTH lacI-type" evidence="5">
    <location>
        <begin position="2"/>
        <end position="56"/>
    </location>
</feature>
<dbReference type="AlphaFoldDB" id="A0A8J2YEN8"/>
<protein>
    <submittedName>
        <fullName evidence="6">LacI family transcriptional regulator</fullName>
    </submittedName>
</protein>
<keyword evidence="1" id="KW-0678">Repressor</keyword>
<keyword evidence="3" id="KW-0238">DNA-binding</keyword>